<gene>
    <name evidence="1" type="ORF">MLE19_17525</name>
</gene>
<organism evidence="1 2">
    <name type="scientific">Vreelandella neptunia</name>
    <dbReference type="NCBI Taxonomy" id="115551"/>
    <lineage>
        <taxon>Bacteria</taxon>
        <taxon>Pseudomonadati</taxon>
        <taxon>Pseudomonadota</taxon>
        <taxon>Gammaproteobacteria</taxon>
        <taxon>Oceanospirillales</taxon>
        <taxon>Halomonadaceae</taxon>
        <taxon>Vreelandella</taxon>
    </lineage>
</organism>
<dbReference type="Proteomes" id="UP001320609">
    <property type="component" value="Unassembled WGS sequence"/>
</dbReference>
<dbReference type="EMBL" id="JAKVTW010000016">
    <property type="protein sequence ID" value="MCH4813138.1"/>
    <property type="molecule type" value="Genomic_DNA"/>
</dbReference>
<protein>
    <submittedName>
        <fullName evidence="1">Uncharacterized protein</fullName>
    </submittedName>
</protein>
<name>A0ABS9SB16_9GAMM</name>
<proteinExistence type="predicted"/>
<sequence>MTQEEYLLERKNKKVSIIEQIMSGVSILDTKIHIRKGQDKLLNDRLIKVQLDYNDVEYTLILDAFRISKEEVVLYADLDTSYELSSHTKAFTSDNRNFIVVIKSNCFDLNNGDLPSKTVTDEVVEEVFFRIQEQIQAFVDEKNRYQLELAS</sequence>
<comment type="caution">
    <text evidence="1">The sequence shown here is derived from an EMBL/GenBank/DDBJ whole genome shotgun (WGS) entry which is preliminary data.</text>
</comment>
<dbReference type="RefSeq" id="WP_240719422.1">
    <property type="nucleotide sequence ID" value="NZ_JAKVTW010000016.1"/>
</dbReference>
<evidence type="ECO:0000313" key="2">
    <source>
        <dbReference type="Proteomes" id="UP001320609"/>
    </source>
</evidence>
<evidence type="ECO:0000313" key="1">
    <source>
        <dbReference type="EMBL" id="MCH4813138.1"/>
    </source>
</evidence>
<reference evidence="1 2" key="1">
    <citation type="submission" date="2022-03" db="EMBL/GenBank/DDBJ databases">
        <title>Genomic signatures underlying metal tolerance in selected Arctic bacterial isolates.</title>
        <authorList>
            <person name="Thomas F.A."/>
            <person name="Venkatachalam S."/>
            <person name="Krishnan K.P."/>
        </authorList>
    </citation>
    <scope>NUCLEOTIDE SEQUENCE [LARGE SCALE GENOMIC DNA]</scope>
    <source>
        <strain evidence="1 2">HM116</strain>
    </source>
</reference>
<accession>A0ABS9SB16</accession>
<keyword evidence="2" id="KW-1185">Reference proteome</keyword>